<feature type="region of interest" description="Disordered" evidence="3">
    <location>
        <begin position="1"/>
        <end position="42"/>
    </location>
</feature>
<name>A0A168R2P3_ABSGL</name>
<dbReference type="EMBL" id="LT554489">
    <property type="protein sequence ID" value="SAM05995.1"/>
    <property type="molecule type" value="Genomic_DNA"/>
</dbReference>
<dbReference type="InterPro" id="IPR036864">
    <property type="entry name" value="Zn2-C6_fun-type_DNA-bd_sf"/>
</dbReference>
<keyword evidence="1" id="KW-0479">Metal-binding</keyword>
<dbReference type="PANTHER" id="PTHR47659">
    <property type="entry name" value="ZN(II)2CYS6 TRANSCRIPTION FACTOR (EUROFUNG)-RELATED"/>
    <property type="match status" value="1"/>
</dbReference>
<proteinExistence type="predicted"/>
<dbReference type="SMART" id="SM00066">
    <property type="entry name" value="GAL4"/>
    <property type="match status" value="1"/>
</dbReference>
<dbReference type="Proteomes" id="UP000078561">
    <property type="component" value="Unassembled WGS sequence"/>
</dbReference>
<dbReference type="OMA" id="HEREHAF"/>
<dbReference type="OrthoDB" id="5575144at2759"/>
<evidence type="ECO:0000256" key="2">
    <source>
        <dbReference type="ARBA" id="ARBA00023242"/>
    </source>
</evidence>
<keyword evidence="2" id="KW-0539">Nucleus</keyword>
<feature type="region of interest" description="Disordered" evidence="3">
    <location>
        <begin position="337"/>
        <end position="408"/>
    </location>
</feature>
<evidence type="ECO:0000313" key="5">
    <source>
        <dbReference type="EMBL" id="SAM05995.1"/>
    </source>
</evidence>
<protein>
    <recommendedName>
        <fullName evidence="4">Zn(2)-C6 fungal-type domain-containing protein</fullName>
    </recommendedName>
</protein>
<evidence type="ECO:0000313" key="6">
    <source>
        <dbReference type="Proteomes" id="UP000078561"/>
    </source>
</evidence>
<dbReference type="AlphaFoldDB" id="A0A168R2P3"/>
<dbReference type="GO" id="GO:0000981">
    <property type="term" value="F:DNA-binding transcription factor activity, RNA polymerase II-specific"/>
    <property type="evidence" value="ECO:0007669"/>
    <property type="project" value="InterPro"/>
</dbReference>
<dbReference type="InterPro" id="IPR001138">
    <property type="entry name" value="Zn2Cys6_DnaBD"/>
</dbReference>
<dbReference type="InterPro" id="IPR050335">
    <property type="entry name" value="ERT1_acuK_gluconeogen_tf"/>
</dbReference>
<dbReference type="STRING" id="4829.A0A168R2P3"/>
<dbReference type="Pfam" id="PF00172">
    <property type="entry name" value="Zn_clus"/>
    <property type="match status" value="1"/>
</dbReference>
<accession>A0A168R2P3</accession>
<dbReference type="PANTHER" id="PTHR47659:SF7">
    <property type="entry name" value="FUNGAL TRANSCRIPTIONAL REGULATORY PROTEIN, N-TERMINAL DOMAIN-CONTAINING PROTEIN"/>
    <property type="match status" value="1"/>
</dbReference>
<feature type="compositionally biased region" description="Low complexity" evidence="3">
    <location>
        <begin position="277"/>
        <end position="301"/>
    </location>
</feature>
<dbReference type="SUPFAM" id="SSF57701">
    <property type="entry name" value="Zn2/Cys6 DNA-binding domain"/>
    <property type="match status" value="1"/>
</dbReference>
<evidence type="ECO:0000256" key="1">
    <source>
        <dbReference type="ARBA" id="ARBA00022723"/>
    </source>
</evidence>
<evidence type="ECO:0000259" key="4">
    <source>
        <dbReference type="PROSITE" id="PS50048"/>
    </source>
</evidence>
<reference evidence="5" key="1">
    <citation type="submission" date="2016-04" db="EMBL/GenBank/DDBJ databases">
        <authorList>
            <person name="Evans L.H."/>
            <person name="Alamgir A."/>
            <person name="Owens N."/>
            <person name="Weber N.D."/>
            <person name="Virtaneva K."/>
            <person name="Barbian K."/>
            <person name="Babar A."/>
            <person name="Rosenke K."/>
        </authorList>
    </citation>
    <scope>NUCLEOTIDE SEQUENCE [LARGE SCALE GENOMIC DNA]</scope>
    <source>
        <strain evidence="5">CBS 101.48</strain>
    </source>
</reference>
<dbReference type="GO" id="GO:0008270">
    <property type="term" value="F:zinc ion binding"/>
    <property type="evidence" value="ECO:0007669"/>
    <property type="project" value="InterPro"/>
</dbReference>
<feature type="region of interest" description="Disordered" evidence="3">
    <location>
        <begin position="249"/>
        <end position="323"/>
    </location>
</feature>
<dbReference type="InParanoid" id="A0A168R2P3"/>
<organism evidence="5">
    <name type="scientific">Absidia glauca</name>
    <name type="common">Pin mould</name>
    <dbReference type="NCBI Taxonomy" id="4829"/>
    <lineage>
        <taxon>Eukaryota</taxon>
        <taxon>Fungi</taxon>
        <taxon>Fungi incertae sedis</taxon>
        <taxon>Mucoromycota</taxon>
        <taxon>Mucoromycotina</taxon>
        <taxon>Mucoromycetes</taxon>
        <taxon>Mucorales</taxon>
        <taxon>Cunninghamellaceae</taxon>
        <taxon>Absidia</taxon>
    </lineage>
</organism>
<dbReference type="PROSITE" id="PS50048">
    <property type="entry name" value="ZN2_CY6_FUNGAL_2"/>
    <property type="match status" value="1"/>
</dbReference>
<evidence type="ECO:0000256" key="3">
    <source>
        <dbReference type="SAM" id="MobiDB-lite"/>
    </source>
</evidence>
<dbReference type="Gene3D" id="4.10.240.10">
    <property type="entry name" value="Zn(2)-C6 fungal-type DNA-binding domain"/>
    <property type="match status" value="1"/>
</dbReference>
<gene>
    <name evidence="5" type="primary">ABSGL_11871.1 scaffold 12357</name>
</gene>
<feature type="domain" description="Zn(2)-C6 fungal-type" evidence="4">
    <location>
        <begin position="91"/>
        <end position="122"/>
    </location>
</feature>
<sequence length="408" mass="43942">MQYAPPYYYAGGNQPGPNGQQPQQPQQPQQHQQAQQPQLHMPDQQQLYAQHHHGMPAYPMPMPHQHHPGMVHSGADFNMLTKPKRKQVKNACVNCQKACKKCDDGRPCQRCIKYGLSETCTNSIRKERKKGIKRGPYKRRNQGKEYKRGISTGTRSHNPILASFLANGEAASPSTSTYPATTAAVSNVPTSSYPAYANYEAYQQAANSSAPGVPYMQQYVMAMQQQQAMYQNMPYQPSMAAATAAAAATSSPSLAPPPQTTTSLPQSPPVPETKEQPATTTTSAATSSATTTADAPVPTSTNTEATPAANENKPGEEDDGSKLNILSQLCSDVLDRSPKEEHATMTPPSTAPVANDQSSPAGELQSATVLATPAPSSSSSANASPTLYKQDAPQAVYPQQQEQQQWQQ</sequence>
<feature type="compositionally biased region" description="Low complexity" evidence="3">
    <location>
        <begin position="399"/>
        <end position="408"/>
    </location>
</feature>
<feature type="compositionally biased region" description="Low complexity" evidence="3">
    <location>
        <begin position="366"/>
        <end position="386"/>
    </location>
</feature>
<dbReference type="CDD" id="cd00067">
    <property type="entry name" value="GAL4"/>
    <property type="match status" value="1"/>
</dbReference>
<keyword evidence="6" id="KW-1185">Reference proteome</keyword>